<proteinExistence type="predicted"/>
<comment type="caution">
    <text evidence="2">The sequence shown here is derived from an EMBL/GenBank/DDBJ whole genome shotgun (WGS) entry which is preliminary data.</text>
</comment>
<feature type="region of interest" description="Disordered" evidence="1">
    <location>
        <begin position="1"/>
        <end position="71"/>
    </location>
</feature>
<evidence type="ECO:0000256" key="1">
    <source>
        <dbReference type="SAM" id="MobiDB-lite"/>
    </source>
</evidence>
<feature type="compositionally biased region" description="Polar residues" evidence="1">
    <location>
        <begin position="38"/>
        <end position="55"/>
    </location>
</feature>
<feature type="non-terminal residue" evidence="2">
    <location>
        <position position="71"/>
    </location>
</feature>
<keyword evidence="3" id="KW-1185">Reference proteome</keyword>
<sequence length="71" mass="7376">SAIVDEQPKATMSVATDRNTPSDAPELIQPTSAEVVPEQSNETAQPDARSAQQQAPGEADPGSSANVDDQK</sequence>
<dbReference type="Proteomes" id="UP000037201">
    <property type="component" value="Unassembled WGS sequence"/>
</dbReference>
<dbReference type="EMBL" id="JUEU01000348">
    <property type="protein sequence ID" value="KOP50939.1"/>
    <property type="molecule type" value="Genomic_DNA"/>
</dbReference>
<reference evidence="2 3" key="2">
    <citation type="submission" date="2015-09" db="EMBL/GenBank/DDBJ databases">
        <title>Genome analysis of Pseudomonas syringae pv. porri LMG.</title>
        <authorList>
            <person name="Rombouts S."/>
        </authorList>
    </citation>
    <scope>NUCLEOTIDE SEQUENCE [LARGE SCALE GENOMIC DNA]</scope>
    <source>
        <strain evidence="2 3">LMG 28496</strain>
    </source>
</reference>
<evidence type="ECO:0000313" key="2">
    <source>
        <dbReference type="EMBL" id="KOP50939.1"/>
    </source>
</evidence>
<dbReference type="RefSeq" id="WP_155496069.1">
    <property type="nucleotide sequence ID" value="NZ_JUEU01000348.1"/>
</dbReference>
<name>A0ABR5JF29_9PSED</name>
<gene>
    <name evidence="2" type="ORF">OX90_28945</name>
</gene>
<protein>
    <submittedName>
        <fullName evidence="2">Uncharacterized protein</fullName>
    </submittedName>
</protein>
<organism evidence="2 3">
    <name type="scientific">Pseudomonas coronafaciens pv. porri</name>
    <dbReference type="NCBI Taxonomy" id="83964"/>
    <lineage>
        <taxon>Bacteria</taxon>
        <taxon>Pseudomonadati</taxon>
        <taxon>Pseudomonadota</taxon>
        <taxon>Gammaproteobacteria</taxon>
        <taxon>Pseudomonadales</taxon>
        <taxon>Pseudomonadaceae</taxon>
        <taxon>Pseudomonas</taxon>
        <taxon>Pseudomonas coronafaciens</taxon>
    </lineage>
</organism>
<feature type="non-terminal residue" evidence="2">
    <location>
        <position position="1"/>
    </location>
</feature>
<reference evidence="2 3" key="1">
    <citation type="submission" date="2014-12" db="EMBL/GenBank/DDBJ databases">
        <authorList>
            <person name="Baeyen S."/>
        </authorList>
    </citation>
    <scope>NUCLEOTIDE SEQUENCE [LARGE SCALE GENOMIC DNA]</scope>
    <source>
        <strain evidence="2 3">LMG 28496</strain>
    </source>
</reference>
<feature type="compositionally biased region" description="Polar residues" evidence="1">
    <location>
        <begin position="13"/>
        <end position="22"/>
    </location>
</feature>
<accession>A0ABR5JF29</accession>
<evidence type="ECO:0000313" key="3">
    <source>
        <dbReference type="Proteomes" id="UP000037201"/>
    </source>
</evidence>